<proteinExistence type="predicted"/>
<organism evidence="2 3">
    <name type="scientific">Bacillus atrophaeus (strain 1942)</name>
    <dbReference type="NCBI Taxonomy" id="720555"/>
    <lineage>
        <taxon>Bacteria</taxon>
        <taxon>Bacillati</taxon>
        <taxon>Bacillota</taxon>
        <taxon>Bacilli</taxon>
        <taxon>Bacillales</taxon>
        <taxon>Bacillaceae</taxon>
        <taxon>Bacillus</taxon>
    </lineage>
</organism>
<gene>
    <name evidence="2" type="ordered locus">BATR1942_08795</name>
</gene>
<dbReference type="Pfam" id="PF01966">
    <property type="entry name" value="HD"/>
    <property type="match status" value="1"/>
</dbReference>
<evidence type="ECO:0000313" key="3">
    <source>
        <dbReference type="Proteomes" id="UP000006867"/>
    </source>
</evidence>
<accession>A0ABM5LXN5</accession>
<dbReference type="EMBL" id="CP002207">
    <property type="protein sequence ID" value="ADP32692.1"/>
    <property type="molecule type" value="Genomic_DNA"/>
</dbReference>
<dbReference type="SMART" id="SM00471">
    <property type="entry name" value="HDc"/>
    <property type="match status" value="1"/>
</dbReference>
<sequence length="207" mass="23557">MKEQKSIQLEHIRHWVKEALTNERTGHDWQHVTRVAKLALYIGKTENADLFIIEAAALVHDLIDAKIALEHRLEIQEVKEQLASFGVSHEQIRQIADIITTMSFRDRERRAEKPLLIEGKAVQDADRLDAIGAVGIARTFMFAGAKGNSLYGTGNSAYAHFSDKLLLLKDMMNTETGIKLADERHEFLLRFIRQFQRETSGLDCETS</sequence>
<keyword evidence="3" id="KW-1185">Reference proteome</keyword>
<dbReference type="PROSITE" id="PS51831">
    <property type="entry name" value="HD"/>
    <property type="match status" value="1"/>
</dbReference>
<dbReference type="Gene3D" id="1.20.58.1910">
    <property type="match status" value="1"/>
</dbReference>
<evidence type="ECO:0000313" key="2">
    <source>
        <dbReference type="EMBL" id="ADP32692.1"/>
    </source>
</evidence>
<dbReference type="PANTHER" id="PTHR33594">
    <property type="entry name" value="SUPERFAMILY HYDROLASE, PUTATIVE (AFU_ORTHOLOGUE AFUA_1G03035)-RELATED"/>
    <property type="match status" value="1"/>
</dbReference>
<dbReference type="Gene3D" id="1.10.472.50">
    <property type="entry name" value="HD-domain/PDEase-like"/>
    <property type="match status" value="1"/>
</dbReference>
<dbReference type="InterPro" id="IPR003607">
    <property type="entry name" value="HD/PDEase_dom"/>
</dbReference>
<dbReference type="PANTHER" id="PTHR33594:SF1">
    <property type="entry name" value="HD_PDEASE DOMAIN-CONTAINING PROTEIN"/>
    <property type="match status" value="1"/>
</dbReference>
<dbReference type="CDD" id="cd00077">
    <property type="entry name" value="HDc"/>
    <property type="match status" value="1"/>
</dbReference>
<evidence type="ECO:0000259" key="1">
    <source>
        <dbReference type="PROSITE" id="PS51831"/>
    </source>
</evidence>
<dbReference type="SUPFAM" id="SSF109604">
    <property type="entry name" value="HD-domain/PDEase-like"/>
    <property type="match status" value="1"/>
</dbReference>
<feature type="domain" description="HD" evidence="1">
    <location>
        <begin position="28"/>
        <end position="131"/>
    </location>
</feature>
<name>A0ABM5LXN5_BACA1</name>
<dbReference type="Proteomes" id="UP000006867">
    <property type="component" value="Chromosome"/>
</dbReference>
<dbReference type="InterPro" id="IPR006674">
    <property type="entry name" value="HD_domain"/>
</dbReference>
<dbReference type="RefSeq" id="WP_003325697.1">
    <property type="nucleotide sequence ID" value="NC_014639.1"/>
</dbReference>
<protein>
    <submittedName>
        <fullName evidence="2">Metal-dependent phosphohydrolase</fullName>
    </submittedName>
</protein>
<reference evidence="2 3" key="1">
    <citation type="journal article" date="2011" name="Front. Microbiol.">
        <title>Genomic signatures of strain selection and enhancement in Bacillus atrophaeus var. globigii, a historical biowarfare simulant.</title>
        <authorList>
            <person name="Gibbons H.S."/>
            <person name="Broomall S.M."/>
            <person name="McNew L.A."/>
            <person name="Daligault H."/>
            <person name="Chapman C."/>
            <person name="Bruce D."/>
            <person name="Karavis M."/>
            <person name="Krepps M."/>
            <person name="McGregor P.A."/>
            <person name="Hong C."/>
            <person name="Park K.H."/>
            <person name="Akmal A."/>
            <person name="Feldman A."/>
            <person name="Lin J.S."/>
            <person name="Chang W.E."/>
            <person name="Higgs B.W."/>
            <person name="Demirev P."/>
            <person name="Lindquist J."/>
            <person name="Liem A."/>
            <person name="Fochler E."/>
            <person name="Read T.D."/>
            <person name="Tapia R."/>
            <person name="Johnson S."/>
            <person name="Bishop-Lilly K.A."/>
            <person name="Detter C."/>
            <person name="Han C."/>
            <person name="Sozhamannan S."/>
            <person name="Rosenzweig C.N."/>
            <person name="Skowronski E.W."/>
        </authorList>
    </citation>
    <scope>NUCLEOTIDE SEQUENCE [LARGE SCALE GENOMIC DNA]</scope>
    <source>
        <strain evidence="2 3">1942</strain>
    </source>
</reference>